<comment type="catalytic activity">
    <reaction evidence="6">
        <text>6-methylsalicylate + H(+) = 3-methylphenol + CO2</text>
        <dbReference type="Rhea" id="RHEA:23112"/>
        <dbReference type="ChEBI" id="CHEBI:15378"/>
        <dbReference type="ChEBI" id="CHEBI:16526"/>
        <dbReference type="ChEBI" id="CHEBI:17231"/>
        <dbReference type="ChEBI" id="CHEBI:36658"/>
        <dbReference type="EC" id="4.1.1.52"/>
    </reaction>
    <physiologicalReaction direction="left-to-right" evidence="6">
        <dbReference type="Rhea" id="RHEA:23113"/>
    </physiologicalReaction>
</comment>
<evidence type="ECO:0000256" key="2">
    <source>
        <dbReference type="ARBA" id="ARBA00022723"/>
    </source>
</evidence>
<evidence type="ECO:0000313" key="11">
    <source>
        <dbReference type="Proteomes" id="UP000288859"/>
    </source>
</evidence>
<evidence type="ECO:0000256" key="7">
    <source>
        <dbReference type="ARBA" id="ARBA00038889"/>
    </source>
</evidence>
<keyword evidence="4" id="KW-0862">Zinc</keyword>
<protein>
    <recommendedName>
        <fullName evidence="7">6-methylsalicylate decarboxylase</fullName>
        <ecNumber evidence="7">4.1.1.52</ecNumber>
    </recommendedName>
</protein>
<dbReference type="EMBL" id="NAJM01000004">
    <property type="protein sequence ID" value="RVX74534.1"/>
    <property type="molecule type" value="Genomic_DNA"/>
</dbReference>
<accession>A0A438NFM4</accession>
<evidence type="ECO:0000256" key="6">
    <source>
        <dbReference type="ARBA" id="ARBA00036832"/>
    </source>
</evidence>
<evidence type="ECO:0000313" key="10">
    <source>
        <dbReference type="EMBL" id="RVX74534.1"/>
    </source>
</evidence>
<dbReference type="VEuPathDB" id="FungiDB:PV10_04487"/>
<dbReference type="GO" id="GO:0019748">
    <property type="term" value="P:secondary metabolic process"/>
    <property type="evidence" value="ECO:0007669"/>
    <property type="project" value="TreeGrafter"/>
</dbReference>
<keyword evidence="2" id="KW-0479">Metal-binding</keyword>
<dbReference type="AlphaFoldDB" id="A0A438NFM4"/>
<comment type="caution">
    <text evidence="10">The sequence shown here is derived from an EMBL/GenBank/DDBJ whole genome shotgun (WGS) entry which is preliminary data.</text>
</comment>
<evidence type="ECO:0000256" key="5">
    <source>
        <dbReference type="ARBA" id="ARBA00023239"/>
    </source>
</evidence>
<dbReference type="PANTHER" id="PTHR21240:SF29">
    <property type="entry name" value="AMIDOHYDROLASE-RELATED DOMAIN-CONTAINING PROTEIN"/>
    <property type="match status" value="1"/>
</dbReference>
<dbReference type="InterPro" id="IPR032466">
    <property type="entry name" value="Metal_Hydrolase"/>
</dbReference>
<sequence>MAPGARKRIDVHHHFVPDFYLKALQDAGGDPSGSHTPKWTIEADDEFSSTLNIAVTIFSLTSPGAPIAGPAGSIQLARQTNEYLAALRDKNPAKHGFFATLPDLTNVDAAVAEIEYAYDKLKADGVILMTRYSKTNMYLGHEAFIPIWKALDDRAAVVLIHPTHPVDTNLVAPNLPQPITDYPHETTRTAVDLVVSNRVRSLKNTKIILSHAGGTLPYIAKRVALVGQLGLSPKSPEEILEDIGSFYFDLALSSTRINVELLLQFAKPDHIMYGSDYPYGPPKGIRSFIEDFDKEGLDPELHQAINWGNALKLFPRFASSA</sequence>
<name>A0A438NFM4_EXOME</name>
<dbReference type="EC" id="4.1.1.52" evidence="7"/>
<keyword evidence="5 8" id="KW-0456">Lyase</keyword>
<evidence type="ECO:0000259" key="9">
    <source>
        <dbReference type="Pfam" id="PF04909"/>
    </source>
</evidence>
<proteinExistence type="inferred from homology"/>
<dbReference type="InterPro" id="IPR032465">
    <property type="entry name" value="ACMSD"/>
</dbReference>
<dbReference type="Proteomes" id="UP000288859">
    <property type="component" value="Unassembled WGS sequence"/>
</dbReference>
<gene>
    <name evidence="10" type="ORF">B0A52_01660</name>
</gene>
<dbReference type="Pfam" id="PF04909">
    <property type="entry name" value="Amidohydro_2"/>
    <property type="match status" value="1"/>
</dbReference>
<evidence type="ECO:0000256" key="3">
    <source>
        <dbReference type="ARBA" id="ARBA00022793"/>
    </source>
</evidence>
<evidence type="ECO:0000256" key="4">
    <source>
        <dbReference type="ARBA" id="ARBA00022833"/>
    </source>
</evidence>
<keyword evidence="3 8" id="KW-0210">Decarboxylase</keyword>
<reference evidence="10 11" key="1">
    <citation type="submission" date="2017-03" db="EMBL/GenBank/DDBJ databases">
        <title>Genomes of endolithic fungi from Antarctica.</title>
        <authorList>
            <person name="Coleine C."/>
            <person name="Masonjones S."/>
            <person name="Stajich J.E."/>
        </authorList>
    </citation>
    <scope>NUCLEOTIDE SEQUENCE [LARGE SCALE GENOMIC DNA]</scope>
    <source>
        <strain evidence="10 11">CCFEE 6314</strain>
    </source>
</reference>
<dbReference type="GO" id="GO:0047596">
    <property type="term" value="F:6-methylsalicylate decarboxylase activity"/>
    <property type="evidence" value="ECO:0007669"/>
    <property type="project" value="UniProtKB-EC"/>
</dbReference>
<dbReference type="PANTHER" id="PTHR21240">
    <property type="entry name" value="2-AMINO-3-CARBOXYLMUCONATE-6-SEMIALDEHYDE DECARBOXYLASE"/>
    <property type="match status" value="1"/>
</dbReference>
<feature type="domain" description="Amidohydrolase-related" evidence="9">
    <location>
        <begin position="9"/>
        <end position="315"/>
    </location>
</feature>
<dbReference type="OrthoDB" id="2832284at2759"/>
<dbReference type="SUPFAM" id="SSF51556">
    <property type="entry name" value="Metallo-dependent hydrolases"/>
    <property type="match status" value="1"/>
</dbReference>
<organism evidence="10 11">
    <name type="scientific">Exophiala mesophila</name>
    <name type="common">Black yeast-like fungus</name>
    <dbReference type="NCBI Taxonomy" id="212818"/>
    <lineage>
        <taxon>Eukaryota</taxon>
        <taxon>Fungi</taxon>
        <taxon>Dikarya</taxon>
        <taxon>Ascomycota</taxon>
        <taxon>Pezizomycotina</taxon>
        <taxon>Eurotiomycetes</taxon>
        <taxon>Chaetothyriomycetidae</taxon>
        <taxon>Chaetothyriales</taxon>
        <taxon>Herpotrichiellaceae</taxon>
        <taxon>Exophiala</taxon>
    </lineage>
</organism>
<dbReference type="GO" id="GO:0005829">
    <property type="term" value="C:cytosol"/>
    <property type="evidence" value="ECO:0007669"/>
    <property type="project" value="TreeGrafter"/>
</dbReference>
<evidence type="ECO:0000256" key="1">
    <source>
        <dbReference type="ARBA" id="ARBA00005871"/>
    </source>
</evidence>
<dbReference type="Gene3D" id="3.20.20.140">
    <property type="entry name" value="Metal-dependent hydrolases"/>
    <property type="match status" value="1"/>
</dbReference>
<comment type="similarity">
    <text evidence="1">Belongs to the metallo-dependent hydrolases superfamily. ACMSD family.</text>
</comment>
<evidence type="ECO:0000256" key="8">
    <source>
        <dbReference type="RuleBase" id="RU366045"/>
    </source>
</evidence>
<dbReference type="InterPro" id="IPR006680">
    <property type="entry name" value="Amidohydro-rel"/>
</dbReference>
<dbReference type="GO" id="GO:0016787">
    <property type="term" value="F:hydrolase activity"/>
    <property type="evidence" value="ECO:0007669"/>
    <property type="project" value="InterPro"/>
</dbReference>
<dbReference type="GO" id="GO:0046872">
    <property type="term" value="F:metal ion binding"/>
    <property type="evidence" value="ECO:0007669"/>
    <property type="project" value="UniProtKB-KW"/>
</dbReference>